<feature type="compositionally biased region" description="Low complexity" evidence="1">
    <location>
        <begin position="37"/>
        <end position="55"/>
    </location>
</feature>
<dbReference type="GeneID" id="87816586"/>
<feature type="region of interest" description="Disordered" evidence="1">
    <location>
        <begin position="873"/>
        <end position="912"/>
    </location>
</feature>
<comment type="caution">
    <text evidence="2">The sequence shown here is derived from an EMBL/GenBank/DDBJ whole genome shotgun (WGS) entry which is preliminary data.</text>
</comment>
<feature type="compositionally biased region" description="Polar residues" evidence="1">
    <location>
        <begin position="682"/>
        <end position="693"/>
    </location>
</feature>
<feature type="compositionally biased region" description="Basic and acidic residues" evidence="1">
    <location>
        <begin position="56"/>
        <end position="65"/>
    </location>
</feature>
<name>A0AAN6V684_9PEZI</name>
<feature type="region of interest" description="Disordered" evidence="1">
    <location>
        <begin position="1"/>
        <end position="843"/>
    </location>
</feature>
<feature type="compositionally biased region" description="Polar residues" evidence="1">
    <location>
        <begin position="119"/>
        <end position="133"/>
    </location>
</feature>
<feature type="compositionally biased region" description="Low complexity" evidence="1">
    <location>
        <begin position="793"/>
        <end position="805"/>
    </location>
</feature>
<reference evidence="2" key="1">
    <citation type="journal article" date="2023" name="Mol. Phylogenet. Evol.">
        <title>Genome-scale phylogeny and comparative genomics of the fungal order Sordariales.</title>
        <authorList>
            <person name="Hensen N."/>
            <person name="Bonometti L."/>
            <person name="Westerberg I."/>
            <person name="Brannstrom I.O."/>
            <person name="Guillou S."/>
            <person name="Cros-Aarteil S."/>
            <person name="Calhoun S."/>
            <person name="Haridas S."/>
            <person name="Kuo A."/>
            <person name="Mondo S."/>
            <person name="Pangilinan J."/>
            <person name="Riley R."/>
            <person name="LaButti K."/>
            <person name="Andreopoulos B."/>
            <person name="Lipzen A."/>
            <person name="Chen C."/>
            <person name="Yan M."/>
            <person name="Daum C."/>
            <person name="Ng V."/>
            <person name="Clum A."/>
            <person name="Steindorff A."/>
            <person name="Ohm R.A."/>
            <person name="Martin F."/>
            <person name="Silar P."/>
            <person name="Natvig D.O."/>
            <person name="Lalanne C."/>
            <person name="Gautier V."/>
            <person name="Ament-Velasquez S.L."/>
            <person name="Kruys A."/>
            <person name="Hutchinson M.I."/>
            <person name="Powell A.J."/>
            <person name="Barry K."/>
            <person name="Miller A.N."/>
            <person name="Grigoriev I.V."/>
            <person name="Debuchy R."/>
            <person name="Gladieux P."/>
            <person name="Hiltunen Thoren M."/>
            <person name="Johannesson H."/>
        </authorList>
    </citation>
    <scope>NUCLEOTIDE SEQUENCE</scope>
    <source>
        <strain evidence="2">CBS 141.50</strain>
    </source>
</reference>
<dbReference type="RefSeq" id="XP_062638945.1">
    <property type="nucleotide sequence ID" value="XM_062779973.1"/>
</dbReference>
<feature type="compositionally biased region" description="Basic and acidic residues" evidence="1">
    <location>
        <begin position="695"/>
        <end position="710"/>
    </location>
</feature>
<evidence type="ECO:0000313" key="3">
    <source>
        <dbReference type="Proteomes" id="UP001302676"/>
    </source>
</evidence>
<sequence>MPGLTQLMTASYSPQTPSPKHGQAARTDEDFVELRGPAPSNSPFRRASPAPAFSRAHQELNELDTKLGAVPSSSTGMCAATSSEPVMSSPPSPSDTAPRESRPSDWIGDVLIPARSRVRSGTSPICSEPSRQCTMEPETESAPLRRSSGPTVDDVSNYFEIRNAYRPPEDEVGPASHPVQDTQSAEQAEQPVGEIPPSAGQSHGLRQETGSGVGVPDVLNEGETDSVLPLAPSDDTAIDAGATSGRTLGPDSSHRMSFGPHARIPEPQETQGVGRTESPDSPVQEDPAEPSLVKSPHLLPSKNAAGSDTCSEEPTDVTHPAGTDLSPATTPAGNQTPRHTDEDSAPAFTNPWIHSTPKEAVPQAQDTVKKFSTGIDWAAESDDDDPGIGFQEWREKNLAPSQIESTEVAAHSEDKLSSETKPSPGTAATPEMADPNRSTKPGTKYTPVARSAPSRATPKPRTKDAPRTTLGGKQMSWRKSSPQTPAAKEAPWRPATKHVPPNKMTWSEIAQKKADKPTTAGQEIDSRTPLQNTKAPTQNYNITTESSTSQEKGVSQATQPTNEKWKQGGYSNTKAAGSLARSNKQPPAKPKIKQPANKNLFNALGQLMDDTAGSDAEEPDPLEGSEMEGGPESGEVQKAVGKDVTPDTVNVQASEADKGKVGNGARNESDELATLKSKLGTAPSSPETPSNPATAREHELKDDEAKESRHLIPANPPDETLGLETDKSNSLKSAPTQESQPAPKMLDKDDVPKKQGTPLPQHQSKKTKRKKKNKKKSKSKKKAAQPEAPDSQLTTLSRRSSTSTLDGEAAPMDTPPSSPDSPKLDSSPPSVPTVAPLSPAATPAGKTRLSALTLDYMAHHPLEVEDLIRVGPMRSLPWPGQEAGENDDDQDGANGGAAHPSVGSKQAHIAAKRKALKLRKKATKRGEVEMVCRWTAPRHARWELLERRFTGDGAARDLGMTFDELAAAAFDSEDSDTESEEEVGDKGGSGVGPNQEEGDGSKFDGEDGRGKIDGGQAAGSRGVGNNIN</sequence>
<feature type="compositionally biased region" description="Polar residues" evidence="1">
    <location>
        <begin position="730"/>
        <end position="740"/>
    </location>
</feature>
<feature type="compositionally biased region" description="Polar residues" evidence="1">
    <location>
        <begin position="528"/>
        <end position="562"/>
    </location>
</feature>
<proteinExistence type="predicted"/>
<dbReference type="Proteomes" id="UP001302676">
    <property type="component" value="Unassembled WGS sequence"/>
</dbReference>
<feature type="compositionally biased region" description="Basic residues" evidence="1">
    <location>
        <begin position="763"/>
        <end position="783"/>
    </location>
</feature>
<dbReference type="AlphaFoldDB" id="A0AAN6V684"/>
<gene>
    <name evidence="2" type="ORF">C8A04DRAFT_26572</name>
</gene>
<feature type="compositionally biased region" description="Acidic residues" evidence="1">
    <location>
        <begin position="615"/>
        <end position="626"/>
    </location>
</feature>
<feature type="compositionally biased region" description="Polar residues" evidence="1">
    <location>
        <begin position="1"/>
        <end position="15"/>
    </location>
</feature>
<feature type="region of interest" description="Disordered" evidence="1">
    <location>
        <begin position="968"/>
        <end position="1028"/>
    </location>
</feature>
<organism evidence="2 3">
    <name type="scientific">Dichotomopilus funicola</name>
    <dbReference type="NCBI Taxonomy" id="1934379"/>
    <lineage>
        <taxon>Eukaryota</taxon>
        <taxon>Fungi</taxon>
        <taxon>Dikarya</taxon>
        <taxon>Ascomycota</taxon>
        <taxon>Pezizomycotina</taxon>
        <taxon>Sordariomycetes</taxon>
        <taxon>Sordariomycetidae</taxon>
        <taxon>Sordariales</taxon>
        <taxon>Chaetomiaceae</taxon>
        <taxon>Dichotomopilus</taxon>
    </lineage>
</organism>
<evidence type="ECO:0000256" key="1">
    <source>
        <dbReference type="SAM" id="MobiDB-lite"/>
    </source>
</evidence>
<reference evidence="2" key="2">
    <citation type="submission" date="2023-05" db="EMBL/GenBank/DDBJ databases">
        <authorList>
            <consortium name="Lawrence Berkeley National Laboratory"/>
            <person name="Steindorff A."/>
            <person name="Hensen N."/>
            <person name="Bonometti L."/>
            <person name="Westerberg I."/>
            <person name="Brannstrom I.O."/>
            <person name="Guillou S."/>
            <person name="Cros-Aarteil S."/>
            <person name="Calhoun S."/>
            <person name="Haridas S."/>
            <person name="Kuo A."/>
            <person name="Mondo S."/>
            <person name="Pangilinan J."/>
            <person name="Riley R."/>
            <person name="Labutti K."/>
            <person name="Andreopoulos B."/>
            <person name="Lipzen A."/>
            <person name="Chen C."/>
            <person name="Yanf M."/>
            <person name="Daum C."/>
            <person name="Ng V."/>
            <person name="Clum A."/>
            <person name="Ohm R."/>
            <person name="Martin F."/>
            <person name="Silar P."/>
            <person name="Natvig D."/>
            <person name="Lalanne C."/>
            <person name="Gautier V."/>
            <person name="Ament-Velasquez S.L."/>
            <person name="Kruys A."/>
            <person name="Hutchinson M.I."/>
            <person name="Powell A.J."/>
            <person name="Barry K."/>
            <person name="Miller A.N."/>
            <person name="Grigoriev I.V."/>
            <person name="Debuchy R."/>
            <person name="Gladieux P."/>
            <person name="Thoren M.H."/>
            <person name="Johannesson H."/>
        </authorList>
    </citation>
    <scope>NUCLEOTIDE SEQUENCE</scope>
    <source>
        <strain evidence="2">CBS 141.50</strain>
    </source>
</reference>
<accession>A0AAN6V684</accession>
<feature type="compositionally biased region" description="Basic and acidic residues" evidence="1">
    <location>
        <begin position="999"/>
        <end position="1012"/>
    </location>
</feature>
<feature type="compositionally biased region" description="Polar residues" evidence="1">
    <location>
        <begin position="326"/>
        <end position="337"/>
    </location>
</feature>
<dbReference type="EMBL" id="MU853567">
    <property type="protein sequence ID" value="KAK4145574.1"/>
    <property type="molecule type" value="Genomic_DNA"/>
</dbReference>
<feature type="compositionally biased region" description="Acidic residues" evidence="1">
    <location>
        <begin position="971"/>
        <end position="983"/>
    </location>
</feature>
<keyword evidence="3" id="KW-1185">Reference proteome</keyword>
<evidence type="ECO:0000313" key="2">
    <source>
        <dbReference type="EMBL" id="KAK4145574.1"/>
    </source>
</evidence>
<protein>
    <submittedName>
        <fullName evidence="2">Uncharacterized protein</fullName>
    </submittedName>
</protein>